<keyword evidence="3" id="KW-1185">Reference proteome</keyword>
<evidence type="ECO:0000313" key="2">
    <source>
        <dbReference type="EMBL" id="CAG4945869.1"/>
    </source>
</evidence>
<reference evidence="2" key="1">
    <citation type="submission" date="2021-04" db="EMBL/GenBank/DDBJ databases">
        <authorList>
            <person name="Tunstrom K."/>
        </authorList>
    </citation>
    <scope>NUCLEOTIDE SEQUENCE</scope>
</reference>
<name>A0A8S3W7R9_PARAO</name>
<evidence type="ECO:0000256" key="1">
    <source>
        <dbReference type="SAM" id="MobiDB-lite"/>
    </source>
</evidence>
<dbReference type="AlphaFoldDB" id="A0A8S3W7R9"/>
<feature type="region of interest" description="Disordered" evidence="1">
    <location>
        <begin position="71"/>
        <end position="90"/>
    </location>
</feature>
<dbReference type="OrthoDB" id="71166at2759"/>
<gene>
    <name evidence="2" type="ORF">PAPOLLO_LOCUS3190</name>
</gene>
<dbReference type="EMBL" id="CAJQZP010000209">
    <property type="protein sequence ID" value="CAG4945869.1"/>
    <property type="molecule type" value="Genomic_DNA"/>
</dbReference>
<protein>
    <submittedName>
        <fullName evidence="2">(apollo) hypothetical protein</fullName>
    </submittedName>
</protein>
<sequence length="128" mass="14672">MKVLQSQAVNVNSPTLYKLWSFFQGDFPLKESTNVEIQSPINTTTNVNLSNEDNVTTVKLTTTPTKNIVLDLSTPSTSKDKPHFNKSINEYLQNPPVNKRKFIRKTEKNPYVITSVNFRATIERRKIE</sequence>
<evidence type="ECO:0000313" key="3">
    <source>
        <dbReference type="Proteomes" id="UP000691718"/>
    </source>
</evidence>
<accession>A0A8S3W7R9</accession>
<comment type="caution">
    <text evidence="2">The sequence shown here is derived from an EMBL/GenBank/DDBJ whole genome shotgun (WGS) entry which is preliminary data.</text>
</comment>
<dbReference type="Proteomes" id="UP000691718">
    <property type="component" value="Unassembled WGS sequence"/>
</dbReference>
<proteinExistence type="predicted"/>
<organism evidence="2 3">
    <name type="scientific">Parnassius apollo</name>
    <name type="common">Apollo butterfly</name>
    <name type="synonym">Papilio apollo</name>
    <dbReference type="NCBI Taxonomy" id="110799"/>
    <lineage>
        <taxon>Eukaryota</taxon>
        <taxon>Metazoa</taxon>
        <taxon>Ecdysozoa</taxon>
        <taxon>Arthropoda</taxon>
        <taxon>Hexapoda</taxon>
        <taxon>Insecta</taxon>
        <taxon>Pterygota</taxon>
        <taxon>Neoptera</taxon>
        <taxon>Endopterygota</taxon>
        <taxon>Lepidoptera</taxon>
        <taxon>Glossata</taxon>
        <taxon>Ditrysia</taxon>
        <taxon>Papilionoidea</taxon>
        <taxon>Papilionidae</taxon>
        <taxon>Parnassiinae</taxon>
        <taxon>Parnassini</taxon>
        <taxon>Parnassius</taxon>
        <taxon>Parnassius</taxon>
    </lineage>
</organism>